<dbReference type="InterPro" id="IPR016291">
    <property type="entry name" value="Isochorismatase"/>
</dbReference>
<evidence type="ECO:0000313" key="7">
    <source>
        <dbReference type="Proteomes" id="UP001562065"/>
    </source>
</evidence>
<proteinExistence type="predicted"/>
<dbReference type="InterPro" id="IPR000868">
    <property type="entry name" value="Isochorismatase-like_dom"/>
</dbReference>
<dbReference type="Gene3D" id="1.10.1200.10">
    <property type="entry name" value="ACP-like"/>
    <property type="match status" value="1"/>
</dbReference>
<evidence type="ECO:0000256" key="1">
    <source>
        <dbReference type="ARBA" id="ARBA00004924"/>
    </source>
</evidence>
<dbReference type="InterPro" id="IPR009081">
    <property type="entry name" value="PP-bd_ACP"/>
</dbReference>
<dbReference type="PROSITE" id="PS50075">
    <property type="entry name" value="CARRIER"/>
    <property type="match status" value="1"/>
</dbReference>
<sequence>MSLPHQIDYPMPAPAEFPAGRTNWPLEPARAALLIHDMQRYFLRGYPAGSTLRQQLIGNLVQLRQWARRHGMPVIYTAQPHQQPAADRALLNDFWGAGLPAAAAAEQAIVAELAPDSTDLVLDKWRYSAFQRSDLLTLLGERQRDQLIIGGVYAHIGCMATALEAFMHDIQPFLVGDAVADFSAAEHRMALDYVAGRCGQVTSTAALLAAQPFSLPSRDWLHQRVAQLVEDSDELDPDESLIYYGLDSLRVMQLAAELSERGIRVSFEELAQAPTLNQWWQLLQQRQAAAS</sequence>
<dbReference type="PRINTS" id="PR01398">
    <property type="entry name" value="ISCHRISMTASE"/>
</dbReference>
<evidence type="ECO:0000259" key="5">
    <source>
        <dbReference type="PROSITE" id="PS50075"/>
    </source>
</evidence>
<dbReference type="PANTHER" id="PTHR43540:SF3">
    <property type="entry name" value="ENTEROBACTIN SYNTHASE COMPONENT B"/>
    <property type="match status" value="1"/>
</dbReference>
<dbReference type="Pfam" id="PF00857">
    <property type="entry name" value="Isochorismatase"/>
    <property type="match status" value="1"/>
</dbReference>
<dbReference type="EC" id="3.3.2.1" evidence="2"/>
<evidence type="ECO:0000256" key="4">
    <source>
        <dbReference type="ARBA" id="ARBA00048590"/>
    </source>
</evidence>
<comment type="catalytic activity">
    <reaction evidence="4">
        <text>isochorismate + H2O = (2S,3S)-2,3-dihydroxy-2,3-dihydrobenzoate + pyruvate</text>
        <dbReference type="Rhea" id="RHEA:11112"/>
        <dbReference type="ChEBI" id="CHEBI:15361"/>
        <dbReference type="ChEBI" id="CHEBI:15377"/>
        <dbReference type="ChEBI" id="CHEBI:29780"/>
        <dbReference type="ChEBI" id="CHEBI:58764"/>
        <dbReference type="EC" id="3.3.2.1"/>
    </reaction>
</comment>
<dbReference type="RefSeq" id="WP_369454609.1">
    <property type="nucleotide sequence ID" value="NZ_JBGCUO010000001.1"/>
</dbReference>
<reference evidence="6 7" key="1">
    <citation type="submission" date="2024-07" db="EMBL/GenBank/DDBJ databases">
        <authorList>
            <person name="Ren Q."/>
        </authorList>
    </citation>
    <scope>NUCLEOTIDE SEQUENCE [LARGE SCALE GENOMIC DNA]</scope>
    <source>
        <strain evidence="6 7">REN37</strain>
    </source>
</reference>
<dbReference type="Proteomes" id="UP001562065">
    <property type="component" value="Unassembled WGS sequence"/>
</dbReference>
<keyword evidence="7" id="KW-1185">Reference proteome</keyword>
<evidence type="ECO:0000313" key="6">
    <source>
        <dbReference type="EMBL" id="MEY1661351.1"/>
    </source>
</evidence>
<name>A0ABV4AHZ8_9GAMM</name>
<dbReference type="Gene3D" id="3.40.50.850">
    <property type="entry name" value="Isochorismatase-like"/>
    <property type="match status" value="1"/>
</dbReference>
<dbReference type="InterPro" id="IPR050272">
    <property type="entry name" value="Isochorismatase-like_hydrls"/>
</dbReference>
<dbReference type="PANTHER" id="PTHR43540">
    <property type="entry name" value="PEROXYUREIDOACRYLATE/UREIDOACRYLATE AMIDOHYDROLASE-RELATED"/>
    <property type="match status" value="1"/>
</dbReference>
<comment type="pathway">
    <text evidence="1">Siderophore biosynthesis.</text>
</comment>
<feature type="domain" description="Carrier" evidence="5">
    <location>
        <begin position="212"/>
        <end position="287"/>
    </location>
</feature>
<dbReference type="EMBL" id="JBGCUO010000001">
    <property type="protein sequence ID" value="MEY1661351.1"/>
    <property type="molecule type" value="Genomic_DNA"/>
</dbReference>
<dbReference type="PIRSF" id="PIRSF001111">
    <property type="entry name" value="Isochorismatase"/>
    <property type="match status" value="1"/>
</dbReference>
<organism evidence="6 7">
    <name type="scientific">Isoalcanivorax beigongshangi</name>
    <dbReference type="NCBI Taxonomy" id="3238810"/>
    <lineage>
        <taxon>Bacteria</taxon>
        <taxon>Pseudomonadati</taxon>
        <taxon>Pseudomonadota</taxon>
        <taxon>Gammaproteobacteria</taxon>
        <taxon>Oceanospirillales</taxon>
        <taxon>Alcanivoracaceae</taxon>
        <taxon>Isoalcanivorax</taxon>
    </lineage>
</organism>
<dbReference type="SUPFAM" id="SSF47336">
    <property type="entry name" value="ACP-like"/>
    <property type="match status" value="1"/>
</dbReference>
<keyword evidence="3" id="KW-0378">Hydrolase</keyword>
<accession>A0ABV4AHZ8</accession>
<dbReference type="Pfam" id="PF00550">
    <property type="entry name" value="PP-binding"/>
    <property type="match status" value="1"/>
</dbReference>
<dbReference type="InterPro" id="IPR036380">
    <property type="entry name" value="Isochorismatase-like_sf"/>
</dbReference>
<dbReference type="InterPro" id="IPR036736">
    <property type="entry name" value="ACP-like_sf"/>
</dbReference>
<comment type="caution">
    <text evidence="6">The sequence shown here is derived from an EMBL/GenBank/DDBJ whole genome shotgun (WGS) entry which is preliminary data.</text>
</comment>
<gene>
    <name evidence="6" type="ORF">AB5I84_04225</name>
</gene>
<evidence type="ECO:0000256" key="3">
    <source>
        <dbReference type="ARBA" id="ARBA00022801"/>
    </source>
</evidence>
<evidence type="ECO:0000256" key="2">
    <source>
        <dbReference type="ARBA" id="ARBA00012100"/>
    </source>
</evidence>
<protein>
    <recommendedName>
        <fullName evidence="2">isochorismatase</fullName>
        <ecNumber evidence="2">3.3.2.1</ecNumber>
    </recommendedName>
</protein>
<dbReference type="SUPFAM" id="SSF52499">
    <property type="entry name" value="Isochorismatase-like hydrolases"/>
    <property type="match status" value="1"/>
</dbReference>